<keyword evidence="2" id="KW-1185">Reference proteome</keyword>
<dbReference type="Proteomes" id="UP000655751">
    <property type="component" value="Unassembled WGS sequence"/>
</dbReference>
<sequence length="213" mass="24113">MSRVQNAARILADTKLSRLDINAAAEQVMSRQHGISVHYDYETLEGQKVGLAVTASSTYAFMEWARRLDLRINGHSTALCDALAVGSDYDERDGVWTYHWPGLENVEPPVRLAETEFQRGDIHTVTTRLWHQQHAIEDIYGYETLDGETVALGIQFQRISTLREFIDRVDDRLNGTGELADDLRAGAHIDIHFDAQVVYWPGLQFAEPLDDVE</sequence>
<comment type="caution">
    <text evidence="1">The sequence shown here is derived from an EMBL/GenBank/DDBJ whole genome shotgun (WGS) entry which is preliminary data.</text>
</comment>
<accession>A0A931N4L6</accession>
<proteinExistence type="predicted"/>
<gene>
    <name evidence="1" type="ORF">IT779_21380</name>
</gene>
<name>A0A931N4L6_9NOCA</name>
<evidence type="ECO:0000313" key="1">
    <source>
        <dbReference type="EMBL" id="MBH0778837.1"/>
    </source>
</evidence>
<organism evidence="1 2">
    <name type="scientific">Nocardia bovistercoris</name>
    <dbReference type="NCBI Taxonomy" id="2785916"/>
    <lineage>
        <taxon>Bacteria</taxon>
        <taxon>Bacillati</taxon>
        <taxon>Actinomycetota</taxon>
        <taxon>Actinomycetes</taxon>
        <taxon>Mycobacteriales</taxon>
        <taxon>Nocardiaceae</taxon>
        <taxon>Nocardia</taxon>
    </lineage>
</organism>
<dbReference type="AlphaFoldDB" id="A0A931N4L6"/>
<dbReference type="RefSeq" id="WP_196151129.1">
    <property type="nucleotide sequence ID" value="NZ_JADMLG010000008.1"/>
</dbReference>
<reference evidence="1" key="1">
    <citation type="submission" date="2020-11" db="EMBL/GenBank/DDBJ databases">
        <title>Nocardia NEAU-351.nov., a novel actinomycete isolated from the cow dung.</title>
        <authorList>
            <person name="Zhang X."/>
        </authorList>
    </citation>
    <scope>NUCLEOTIDE SEQUENCE</scope>
    <source>
        <strain evidence="1">NEAU-351</strain>
    </source>
</reference>
<dbReference type="EMBL" id="JADMLG010000008">
    <property type="protein sequence ID" value="MBH0778837.1"/>
    <property type="molecule type" value="Genomic_DNA"/>
</dbReference>
<protein>
    <submittedName>
        <fullName evidence="1">Uncharacterized protein</fullName>
    </submittedName>
</protein>
<evidence type="ECO:0000313" key="2">
    <source>
        <dbReference type="Proteomes" id="UP000655751"/>
    </source>
</evidence>